<organism evidence="1 2">
    <name type="scientific">Streptococcus ruminicola</name>
    <dbReference type="NCBI Taxonomy" id="2686210"/>
    <lineage>
        <taxon>Bacteria</taxon>
        <taxon>Bacillati</taxon>
        <taxon>Bacillota</taxon>
        <taxon>Bacilli</taxon>
        <taxon>Lactobacillales</taxon>
        <taxon>Streptococcaceae</taxon>
        <taxon>Streptococcus</taxon>
    </lineage>
</organism>
<evidence type="ECO:0000313" key="2">
    <source>
        <dbReference type="Proteomes" id="UP000503166"/>
    </source>
</evidence>
<accession>A0A6G8I2U6</accession>
<dbReference type="RefSeq" id="WP_157328589.1">
    <property type="nucleotide sequence ID" value="NZ_CP046920.1"/>
</dbReference>
<dbReference type="EMBL" id="CP046920">
    <property type="protein sequence ID" value="QIM47396.1"/>
    <property type="molecule type" value="Genomic_DNA"/>
</dbReference>
<dbReference type="InterPro" id="IPR025624">
    <property type="entry name" value="PcfK"/>
</dbReference>
<proteinExistence type="predicted"/>
<dbReference type="AlphaFoldDB" id="A0A6G8I2U6"/>
<dbReference type="Pfam" id="PF14058">
    <property type="entry name" value="PcfK"/>
    <property type="match status" value="1"/>
</dbReference>
<keyword evidence="1" id="KW-0614">Plasmid</keyword>
<geneLocation type="plasmid" evidence="2">
    <name>p_cnu_g2</name>
</geneLocation>
<evidence type="ECO:0000313" key="1">
    <source>
        <dbReference type="EMBL" id="QIM47396.1"/>
    </source>
</evidence>
<dbReference type="KEGG" id="srum:GPZ88_09980"/>
<name>A0A6G8I2U6_9STRE</name>
<sequence>MNNRNEEVVNKIEEAVAKSVQEDIKWVVEFNENGHGDIDIPDFSGQEVTQELLDTIKEYDERLHLSSLRGYFKFYFDKMQGEEVVDHERLDVGDGLEANQRVYSKIEKDFSKNKSANNHQIIDEMISDITNGEIYYLWHDDQLENLGASDEALLNFSFHLQGLDNIQYNQNGIHLYVADSANDDVIGFLSIDGSPIDYDTIEDYLAKKDLSFDEQVSLLRNLKVAVDETWDKVTNYYNEQFNSIVAQYGLSEEKSNTTKETSKVTAKDFTKVLDAVYNVGAQIGKMNRDNIPEEFYPAWDKYYEYADTYNNDFDTIVRAARADDLFDEESDFYKEVWLPKIQEKQQKEVVTTSDESEITEFDKLVAFDKLTAEVTSAGYTPELERIHNWLCEQSDDLELIAGILKSERTLNGALSYCTKKVAENYLKSNKNQAVIVDDAVVYNWIREYFISDDEVIQEIQAPKAAVQVQVTPSVQKNVSEKVPVKDKSVVDGQLDLFADFDGGEE</sequence>
<reference evidence="1 2" key="1">
    <citation type="submission" date="2019-12" db="EMBL/GenBank/DDBJ databases">
        <title>Complete genome sequence of Streptococcus sp. CNU G2 isolated frome Bos taurus coreanae.</title>
        <authorList>
            <person name="Park S.Y."/>
            <person name="Kim J.H."/>
            <person name="Seo S.W."/>
        </authorList>
    </citation>
    <scope>NUCLEOTIDE SEQUENCE [LARGE SCALE GENOMIC DNA]</scope>
    <source>
        <strain evidence="1 2">CNU G2</strain>
        <plasmid evidence="2">p_cnu_g2</plasmid>
    </source>
</reference>
<gene>
    <name evidence="1" type="ORF">GPZ88_09980</name>
</gene>
<protein>
    <submittedName>
        <fullName evidence="1">Uncharacterized protein</fullName>
    </submittedName>
</protein>
<dbReference type="Proteomes" id="UP000503166">
    <property type="component" value="Plasmid p_CNU_G2"/>
</dbReference>